<proteinExistence type="inferred from homology"/>
<reference evidence="5 6" key="1">
    <citation type="journal article" date="2016" name="Sci. Rep.">
        <title>The Dendrobium catenatum Lindl. genome sequence provides insights into polysaccharide synthase, floral development and adaptive evolution.</title>
        <authorList>
            <person name="Zhang G.Q."/>
            <person name="Xu Q."/>
            <person name="Bian C."/>
            <person name="Tsai W.C."/>
            <person name="Yeh C.M."/>
            <person name="Liu K.W."/>
            <person name="Yoshida K."/>
            <person name="Zhang L.S."/>
            <person name="Chang S.B."/>
            <person name="Chen F."/>
            <person name="Shi Y."/>
            <person name="Su Y.Y."/>
            <person name="Zhang Y.Q."/>
            <person name="Chen L.J."/>
            <person name="Yin Y."/>
            <person name="Lin M."/>
            <person name="Huang H."/>
            <person name="Deng H."/>
            <person name="Wang Z.W."/>
            <person name="Zhu S.L."/>
            <person name="Zhao X."/>
            <person name="Deng C."/>
            <person name="Niu S.C."/>
            <person name="Huang J."/>
            <person name="Wang M."/>
            <person name="Liu G.H."/>
            <person name="Yang H.J."/>
            <person name="Xiao X.J."/>
            <person name="Hsiao Y.Y."/>
            <person name="Wu W.L."/>
            <person name="Chen Y.Y."/>
            <person name="Mitsuda N."/>
            <person name="Ohme-Takagi M."/>
            <person name="Luo Y.B."/>
            <person name="Van de Peer Y."/>
            <person name="Liu Z.J."/>
        </authorList>
    </citation>
    <scope>NUCLEOTIDE SEQUENCE [LARGE SCALE GENOMIC DNA]</scope>
    <source>
        <tissue evidence="5">The whole plant</tissue>
    </source>
</reference>
<dbReference type="GO" id="GO:0006508">
    <property type="term" value="P:proteolysis"/>
    <property type="evidence" value="ECO:0007669"/>
    <property type="project" value="UniProtKB-KW"/>
</dbReference>
<organism evidence="5 6">
    <name type="scientific">Dendrobium catenatum</name>
    <dbReference type="NCBI Taxonomy" id="906689"/>
    <lineage>
        <taxon>Eukaryota</taxon>
        <taxon>Viridiplantae</taxon>
        <taxon>Streptophyta</taxon>
        <taxon>Embryophyta</taxon>
        <taxon>Tracheophyta</taxon>
        <taxon>Spermatophyta</taxon>
        <taxon>Magnoliopsida</taxon>
        <taxon>Liliopsida</taxon>
        <taxon>Asparagales</taxon>
        <taxon>Orchidaceae</taxon>
        <taxon>Epidendroideae</taxon>
        <taxon>Malaxideae</taxon>
        <taxon>Dendrobiinae</taxon>
        <taxon>Dendrobium</taxon>
    </lineage>
</organism>
<comment type="similarity">
    <text evidence="1">Belongs to the peptidase C48 family.</text>
</comment>
<evidence type="ECO:0000256" key="1">
    <source>
        <dbReference type="ARBA" id="ARBA00005234"/>
    </source>
</evidence>
<dbReference type="GO" id="GO:0008234">
    <property type="term" value="F:cysteine-type peptidase activity"/>
    <property type="evidence" value="ECO:0007669"/>
    <property type="project" value="InterPro"/>
</dbReference>
<evidence type="ECO:0000259" key="4">
    <source>
        <dbReference type="Pfam" id="PF02902"/>
    </source>
</evidence>
<evidence type="ECO:0000313" key="6">
    <source>
        <dbReference type="Proteomes" id="UP000233837"/>
    </source>
</evidence>
<dbReference type="Proteomes" id="UP000233837">
    <property type="component" value="Unassembled WGS sequence"/>
</dbReference>
<dbReference type="EMBL" id="KZ502144">
    <property type="protein sequence ID" value="PKU83059.1"/>
    <property type="molecule type" value="Genomic_DNA"/>
</dbReference>
<dbReference type="AlphaFoldDB" id="A0A2I0X561"/>
<evidence type="ECO:0000313" key="5">
    <source>
        <dbReference type="EMBL" id="PKU83059.1"/>
    </source>
</evidence>
<gene>
    <name evidence="5" type="ORF">MA16_Dca007730</name>
</gene>
<dbReference type="SUPFAM" id="SSF54001">
    <property type="entry name" value="Cysteine proteinases"/>
    <property type="match status" value="1"/>
</dbReference>
<evidence type="ECO:0000256" key="3">
    <source>
        <dbReference type="ARBA" id="ARBA00022801"/>
    </source>
</evidence>
<accession>A0A2I0X561</accession>
<protein>
    <recommendedName>
        <fullName evidence="4">Ubiquitin-like protease family profile domain-containing protein</fullName>
    </recommendedName>
</protein>
<sequence>MKKAPTQTNNTDCGMFVCKYMKNIVRQNNSNWQERTDWQEKMPKYRAKFAYGLFCAAMK</sequence>
<name>A0A2I0X561_9ASPA</name>
<keyword evidence="3" id="KW-0378">Hydrolase</keyword>
<dbReference type="Gene3D" id="3.40.395.10">
    <property type="entry name" value="Adenoviral Proteinase, Chain A"/>
    <property type="match status" value="1"/>
</dbReference>
<dbReference type="InterPro" id="IPR038765">
    <property type="entry name" value="Papain-like_cys_pep_sf"/>
</dbReference>
<keyword evidence="2" id="KW-0645">Protease</keyword>
<keyword evidence="6" id="KW-1185">Reference proteome</keyword>
<reference evidence="5 6" key="2">
    <citation type="journal article" date="2017" name="Nature">
        <title>The Apostasia genome and the evolution of orchids.</title>
        <authorList>
            <person name="Zhang G.Q."/>
            <person name="Liu K.W."/>
            <person name="Li Z."/>
            <person name="Lohaus R."/>
            <person name="Hsiao Y.Y."/>
            <person name="Niu S.C."/>
            <person name="Wang J.Y."/>
            <person name="Lin Y.C."/>
            <person name="Xu Q."/>
            <person name="Chen L.J."/>
            <person name="Yoshida K."/>
            <person name="Fujiwara S."/>
            <person name="Wang Z.W."/>
            <person name="Zhang Y.Q."/>
            <person name="Mitsuda N."/>
            <person name="Wang M."/>
            <person name="Liu G.H."/>
            <person name="Pecoraro L."/>
            <person name="Huang H.X."/>
            <person name="Xiao X.J."/>
            <person name="Lin M."/>
            <person name="Wu X.Y."/>
            <person name="Wu W.L."/>
            <person name="Chen Y.Y."/>
            <person name="Chang S.B."/>
            <person name="Sakamoto S."/>
            <person name="Ohme-Takagi M."/>
            <person name="Yagi M."/>
            <person name="Zeng S.J."/>
            <person name="Shen C.Y."/>
            <person name="Yeh C.M."/>
            <person name="Luo Y.B."/>
            <person name="Tsai W.C."/>
            <person name="Van de Peer Y."/>
            <person name="Liu Z.J."/>
        </authorList>
    </citation>
    <scope>NUCLEOTIDE SEQUENCE [LARGE SCALE GENOMIC DNA]</scope>
    <source>
        <tissue evidence="5">The whole plant</tissue>
    </source>
</reference>
<evidence type="ECO:0000256" key="2">
    <source>
        <dbReference type="ARBA" id="ARBA00022670"/>
    </source>
</evidence>
<dbReference type="Pfam" id="PF02902">
    <property type="entry name" value="Peptidase_C48"/>
    <property type="match status" value="1"/>
</dbReference>
<feature type="domain" description="Ubiquitin-like protease family profile" evidence="4">
    <location>
        <begin position="2"/>
        <end position="46"/>
    </location>
</feature>
<dbReference type="InterPro" id="IPR003653">
    <property type="entry name" value="Peptidase_C48_C"/>
</dbReference>